<evidence type="ECO:0000313" key="2">
    <source>
        <dbReference type="Proteomes" id="UP000237105"/>
    </source>
</evidence>
<accession>A0A2P5C2D2</accession>
<comment type="caution">
    <text evidence="1">The sequence shown here is derived from an EMBL/GenBank/DDBJ whole genome shotgun (WGS) entry which is preliminary data.</text>
</comment>
<dbReference type="EMBL" id="JXTB01000185">
    <property type="protein sequence ID" value="PON55223.1"/>
    <property type="molecule type" value="Genomic_DNA"/>
</dbReference>
<keyword evidence="2" id="KW-1185">Reference proteome</keyword>
<dbReference type="Proteomes" id="UP000237105">
    <property type="component" value="Unassembled WGS sequence"/>
</dbReference>
<proteinExistence type="predicted"/>
<evidence type="ECO:0000313" key="1">
    <source>
        <dbReference type="EMBL" id="PON55223.1"/>
    </source>
</evidence>
<name>A0A2P5C2D2_PARAD</name>
<reference evidence="2" key="1">
    <citation type="submission" date="2016-06" db="EMBL/GenBank/DDBJ databases">
        <title>Parallel loss of symbiosis genes in relatives of nitrogen-fixing non-legume Parasponia.</title>
        <authorList>
            <person name="Van Velzen R."/>
            <person name="Holmer R."/>
            <person name="Bu F."/>
            <person name="Rutten L."/>
            <person name="Van Zeijl A."/>
            <person name="Liu W."/>
            <person name="Santuari L."/>
            <person name="Cao Q."/>
            <person name="Sharma T."/>
            <person name="Shen D."/>
            <person name="Roswanjaya Y."/>
            <person name="Wardhani T."/>
            <person name="Kalhor M.S."/>
            <person name="Jansen J."/>
            <person name="Van den Hoogen J."/>
            <person name="Gungor B."/>
            <person name="Hartog M."/>
            <person name="Hontelez J."/>
            <person name="Verver J."/>
            <person name="Yang W.-C."/>
            <person name="Schijlen E."/>
            <person name="Repin R."/>
            <person name="Schilthuizen M."/>
            <person name="Schranz E."/>
            <person name="Heidstra R."/>
            <person name="Miyata K."/>
            <person name="Fedorova E."/>
            <person name="Kohlen W."/>
            <person name="Bisseling T."/>
            <person name="Smit S."/>
            <person name="Geurts R."/>
        </authorList>
    </citation>
    <scope>NUCLEOTIDE SEQUENCE [LARGE SCALE GENOMIC DNA]</scope>
    <source>
        <strain evidence="2">cv. WU1-14</strain>
    </source>
</reference>
<organism evidence="1 2">
    <name type="scientific">Parasponia andersonii</name>
    <name type="common">Sponia andersonii</name>
    <dbReference type="NCBI Taxonomy" id="3476"/>
    <lineage>
        <taxon>Eukaryota</taxon>
        <taxon>Viridiplantae</taxon>
        <taxon>Streptophyta</taxon>
        <taxon>Embryophyta</taxon>
        <taxon>Tracheophyta</taxon>
        <taxon>Spermatophyta</taxon>
        <taxon>Magnoliopsida</taxon>
        <taxon>eudicotyledons</taxon>
        <taxon>Gunneridae</taxon>
        <taxon>Pentapetalae</taxon>
        <taxon>rosids</taxon>
        <taxon>fabids</taxon>
        <taxon>Rosales</taxon>
        <taxon>Cannabaceae</taxon>
        <taxon>Parasponia</taxon>
    </lineage>
</organism>
<dbReference type="OrthoDB" id="10338053at2759"/>
<gene>
    <name evidence="1" type="ORF">PanWU01x14_189120</name>
</gene>
<protein>
    <submittedName>
        <fullName evidence="1">Uncharacterized protein</fullName>
    </submittedName>
</protein>
<dbReference type="AlphaFoldDB" id="A0A2P5C2D2"/>
<sequence length="106" mass="11599">MTRSQTLNLRSSRGSVTDMSLSILMLRLKDWKDLRWKKAEAFFLVDPSKSASISTIGSGTGEGVLWQPPLVPGRLFKVLLIRASHFLAGPLSSVPKTLPAFKGTIS</sequence>